<dbReference type="EMBL" id="WHWC01000001">
    <property type="protein sequence ID" value="KAG8390223.1"/>
    <property type="molecule type" value="Genomic_DNA"/>
</dbReference>
<reference evidence="2" key="1">
    <citation type="submission" date="2019-10" db="EMBL/GenBank/DDBJ databases">
        <authorList>
            <person name="Zhang R."/>
            <person name="Pan Y."/>
            <person name="Wang J."/>
            <person name="Ma R."/>
            <person name="Yu S."/>
        </authorList>
    </citation>
    <scope>NUCLEOTIDE SEQUENCE</scope>
    <source>
        <strain evidence="2">LA-IB0</strain>
        <tissue evidence="2">Leaf</tissue>
    </source>
</reference>
<gene>
    <name evidence="2" type="ORF">BUALT_Bualt01G0061500</name>
</gene>
<comment type="caution">
    <text evidence="2">The sequence shown here is derived from an EMBL/GenBank/DDBJ whole genome shotgun (WGS) entry which is preliminary data.</text>
</comment>
<organism evidence="2 3">
    <name type="scientific">Buddleja alternifolia</name>
    <dbReference type="NCBI Taxonomy" id="168488"/>
    <lineage>
        <taxon>Eukaryota</taxon>
        <taxon>Viridiplantae</taxon>
        <taxon>Streptophyta</taxon>
        <taxon>Embryophyta</taxon>
        <taxon>Tracheophyta</taxon>
        <taxon>Spermatophyta</taxon>
        <taxon>Magnoliopsida</taxon>
        <taxon>eudicotyledons</taxon>
        <taxon>Gunneridae</taxon>
        <taxon>Pentapetalae</taxon>
        <taxon>asterids</taxon>
        <taxon>lamiids</taxon>
        <taxon>Lamiales</taxon>
        <taxon>Scrophulariaceae</taxon>
        <taxon>Buddlejeae</taxon>
        <taxon>Buddleja</taxon>
    </lineage>
</organism>
<evidence type="ECO:0000256" key="1">
    <source>
        <dbReference type="SAM" id="SignalP"/>
    </source>
</evidence>
<feature type="chain" id="PRO_5043540769" evidence="1">
    <location>
        <begin position="21"/>
        <end position="106"/>
    </location>
</feature>
<proteinExistence type="predicted"/>
<dbReference type="AlphaFoldDB" id="A0AAV6Y746"/>
<accession>A0AAV6Y746</accession>
<protein>
    <submittedName>
        <fullName evidence="2">Uncharacterized protein</fullName>
    </submittedName>
</protein>
<dbReference type="Proteomes" id="UP000826271">
    <property type="component" value="Unassembled WGS sequence"/>
</dbReference>
<evidence type="ECO:0000313" key="2">
    <source>
        <dbReference type="EMBL" id="KAG8390223.1"/>
    </source>
</evidence>
<keyword evidence="1" id="KW-0732">Signal</keyword>
<name>A0AAV6Y746_9LAMI</name>
<evidence type="ECO:0000313" key="3">
    <source>
        <dbReference type="Proteomes" id="UP000826271"/>
    </source>
</evidence>
<feature type="signal peptide" evidence="1">
    <location>
        <begin position="1"/>
        <end position="20"/>
    </location>
</feature>
<sequence length="106" mass="11918">MNFSKVIALIFLALIPYAAAFDYDNNPAPGRDDEQDFQYFCSVWRGIYTEQCAKYCFDHQYGKAGQCDDCLIEGPCHLHDGGLEPEAFSLVDDGGGCPLKRLWEIV</sequence>
<keyword evidence="3" id="KW-1185">Reference proteome</keyword>